<evidence type="ECO:0000313" key="4">
    <source>
        <dbReference type="Proteomes" id="UP000298416"/>
    </source>
</evidence>
<feature type="transmembrane region" description="Helical" evidence="2">
    <location>
        <begin position="111"/>
        <end position="130"/>
    </location>
</feature>
<feature type="region of interest" description="Disordered" evidence="1">
    <location>
        <begin position="42"/>
        <end position="62"/>
    </location>
</feature>
<evidence type="ECO:0000256" key="1">
    <source>
        <dbReference type="SAM" id="MobiDB-lite"/>
    </source>
</evidence>
<comment type="caution">
    <text evidence="3">The sequence shown here is derived from an EMBL/GenBank/DDBJ whole genome shotgun (WGS) entry which is preliminary data.</text>
</comment>
<protein>
    <submittedName>
        <fullName evidence="3">Uncharacterized protein</fullName>
    </submittedName>
</protein>
<dbReference type="AlphaFoldDB" id="A0A8X9AE69"/>
<dbReference type="Proteomes" id="UP000298416">
    <property type="component" value="Unassembled WGS sequence"/>
</dbReference>
<accession>A0A8X9AE69</accession>
<evidence type="ECO:0000313" key="3">
    <source>
        <dbReference type="EMBL" id="KAG6438086.1"/>
    </source>
</evidence>
<keyword evidence="2" id="KW-0812">Transmembrane</keyword>
<name>A0A8X9AE69_SALSN</name>
<sequence>MFTFFMLPKRRGVVSSSSSLKSPSSVEIASLQRCEEHVGDAVHDPRGHGTAGGGPSARSVRGGEGGDSFGSVGVLIFCFVQAFNFAYTMLMHLWRSYCERKSLDILHREYLYLRFSTTLFLYIMFMWESYKIGRHELLSIIRKHSKSIGQTILDEESQDDLEMDPSFWHNIVNIEFKCIYPCRIRSHKDLMAMQKETLLTLYEGGHLR</sequence>
<reference evidence="3" key="1">
    <citation type="submission" date="2018-01" db="EMBL/GenBank/DDBJ databases">
        <authorList>
            <person name="Mao J.F."/>
        </authorList>
    </citation>
    <scope>NUCLEOTIDE SEQUENCE</scope>
    <source>
        <strain evidence="3">Huo1</strain>
        <tissue evidence="3">Leaf</tissue>
    </source>
</reference>
<gene>
    <name evidence="3" type="ORF">SASPL_103022</name>
</gene>
<reference evidence="3" key="2">
    <citation type="submission" date="2020-08" db="EMBL/GenBank/DDBJ databases">
        <title>Plant Genome Project.</title>
        <authorList>
            <person name="Zhang R.-G."/>
        </authorList>
    </citation>
    <scope>NUCLEOTIDE SEQUENCE</scope>
    <source>
        <strain evidence="3">Huo1</strain>
        <tissue evidence="3">Leaf</tissue>
    </source>
</reference>
<keyword evidence="4" id="KW-1185">Reference proteome</keyword>
<keyword evidence="2" id="KW-0472">Membrane</keyword>
<keyword evidence="2" id="KW-1133">Transmembrane helix</keyword>
<organism evidence="3">
    <name type="scientific">Salvia splendens</name>
    <name type="common">Scarlet sage</name>
    <dbReference type="NCBI Taxonomy" id="180675"/>
    <lineage>
        <taxon>Eukaryota</taxon>
        <taxon>Viridiplantae</taxon>
        <taxon>Streptophyta</taxon>
        <taxon>Embryophyta</taxon>
        <taxon>Tracheophyta</taxon>
        <taxon>Spermatophyta</taxon>
        <taxon>Magnoliopsida</taxon>
        <taxon>eudicotyledons</taxon>
        <taxon>Gunneridae</taxon>
        <taxon>Pentapetalae</taxon>
        <taxon>asterids</taxon>
        <taxon>lamiids</taxon>
        <taxon>Lamiales</taxon>
        <taxon>Lamiaceae</taxon>
        <taxon>Nepetoideae</taxon>
        <taxon>Mentheae</taxon>
        <taxon>Salviinae</taxon>
        <taxon>Salvia</taxon>
        <taxon>Salvia subgen. Calosphace</taxon>
        <taxon>core Calosphace</taxon>
    </lineage>
</organism>
<dbReference type="EMBL" id="PNBA02000001">
    <property type="protein sequence ID" value="KAG6438086.1"/>
    <property type="molecule type" value="Genomic_DNA"/>
</dbReference>
<evidence type="ECO:0000256" key="2">
    <source>
        <dbReference type="SAM" id="Phobius"/>
    </source>
</evidence>
<feature type="transmembrane region" description="Helical" evidence="2">
    <location>
        <begin position="69"/>
        <end position="90"/>
    </location>
</feature>
<proteinExistence type="predicted"/>